<evidence type="ECO:0000256" key="1">
    <source>
        <dbReference type="SAM" id="SignalP"/>
    </source>
</evidence>
<sequence precursor="true">MKNQLALIVFFATSIIFANTVSAANQEKKAVRMAAKQFYAALNQMFTGDLDLMKNVWSHKEDVTYMGPDGGFHHGWKQVVADWEKQAAMKLGGTVMPQEMRITVGPELAIVSNYEIGKNKGPEGQIRNVKIRATSLFRKENGKWKMIGHHTDLLPFLMKKPQH</sequence>
<gene>
    <name evidence="3" type="ORF">V202x_14650</name>
</gene>
<proteinExistence type="predicted"/>
<keyword evidence="1" id="KW-0732">Signal</keyword>
<dbReference type="RefSeq" id="WP_145172504.1">
    <property type="nucleotide sequence ID" value="NZ_CP037422.1"/>
</dbReference>
<feature type="domain" description="SnoaL-like" evidence="2">
    <location>
        <begin position="35"/>
        <end position="150"/>
    </location>
</feature>
<dbReference type="OrthoDB" id="5767026at2"/>
<dbReference type="SUPFAM" id="SSF54427">
    <property type="entry name" value="NTF2-like"/>
    <property type="match status" value="1"/>
</dbReference>
<name>A0A517WS61_9PLAN</name>
<dbReference type="EMBL" id="CP037422">
    <property type="protein sequence ID" value="QDU08102.1"/>
    <property type="molecule type" value="Genomic_DNA"/>
</dbReference>
<dbReference type="Gene3D" id="3.10.450.50">
    <property type="match status" value="1"/>
</dbReference>
<evidence type="ECO:0000259" key="2">
    <source>
        <dbReference type="Pfam" id="PF13474"/>
    </source>
</evidence>
<protein>
    <submittedName>
        <fullName evidence="3">SnoaL-like domain protein</fullName>
    </submittedName>
</protein>
<evidence type="ECO:0000313" key="3">
    <source>
        <dbReference type="EMBL" id="QDU08102.1"/>
    </source>
</evidence>
<keyword evidence="4" id="KW-1185">Reference proteome</keyword>
<organism evidence="3 4">
    <name type="scientific">Gimesia aquarii</name>
    <dbReference type="NCBI Taxonomy" id="2527964"/>
    <lineage>
        <taxon>Bacteria</taxon>
        <taxon>Pseudomonadati</taxon>
        <taxon>Planctomycetota</taxon>
        <taxon>Planctomycetia</taxon>
        <taxon>Planctomycetales</taxon>
        <taxon>Planctomycetaceae</taxon>
        <taxon>Gimesia</taxon>
    </lineage>
</organism>
<dbReference type="Proteomes" id="UP000318384">
    <property type="component" value="Chromosome"/>
</dbReference>
<reference evidence="3 4" key="1">
    <citation type="submission" date="2019-03" db="EMBL/GenBank/DDBJ databases">
        <title>Deep-cultivation of Planctomycetes and their phenomic and genomic characterization uncovers novel biology.</title>
        <authorList>
            <person name="Wiegand S."/>
            <person name="Jogler M."/>
            <person name="Boedeker C."/>
            <person name="Pinto D."/>
            <person name="Vollmers J."/>
            <person name="Rivas-Marin E."/>
            <person name="Kohn T."/>
            <person name="Peeters S.H."/>
            <person name="Heuer A."/>
            <person name="Rast P."/>
            <person name="Oberbeckmann S."/>
            <person name="Bunk B."/>
            <person name="Jeske O."/>
            <person name="Meyerdierks A."/>
            <person name="Storesund J.E."/>
            <person name="Kallscheuer N."/>
            <person name="Luecker S."/>
            <person name="Lage O.M."/>
            <person name="Pohl T."/>
            <person name="Merkel B.J."/>
            <person name="Hornburger P."/>
            <person name="Mueller R.-W."/>
            <person name="Bruemmer F."/>
            <person name="Labrenz M."/>
            <person name="Spormann A.M."/>
            <person name="Op den Camp H."/>
            <person name="Overmann J."/>
            <person name="Amann R."/>
            <person name="Jetten M.S.M."/>
            <person name="Mascher T."/>
            <person name="Medema M.H."/>
            <person name="Devos D.P."/>
            <person name="Kaster A.-K."/>
            <person name="Ovreas L."/>
            <person name="Rohde M."/>
            <person name="Galperin M.Y."/>
            <person name="Jogler C."/>
        </authorList>
    </citation>
    <scope>NUCLEOTIDE SEQUENCE [LARGE SCALE GENOMIC DNA]</scope>
    <source>
        <strain evidence="3 4">V202</strain>
    </source>
</reference>
<dbReference type="InterPro" id="IPR037401">
    <property type="entry name" value="SnoaL-like"/>
</dbReference>
<dbReference type="Pfam" id="PF13474">
    <property type="entry name" value="SnoaL_3"/>
    <property type="match status" value="1"/>
</dbReference>
<dbReference type="AlphaFoldDB" id="A0A517WS61"/>
<accession>A0A517WS61</accession>
<feature type="chain" id="PRO_5021777804" evidence="1">
    <location>
        <begin position="24"/>
        <end position="163"/>
    </location>
</feature>
<feature type="signal peptide" evidence="1">
    <location>
        <begin position="1"/>
        <end position="23"/>
    </location>
</feature>
<evidence type="ECO:0000313" key="4">
    <source>
        <dbReference type="Proteomes" id="UP000318384"/>
    </source>
</evidence>
<dbReference type="InterPro" id="IPR032710">
    <property type="entry name" value="NTF2-like_dom_sf"/>
</dbReference>